<evidence type="ECO:0000256" key="1">
    <source>
        <dbReference type="SAM" id="MobiDB-lite"/>
    </source>
</evidence>
<sequence>MAIVNNIKIPDSWRLEKMAGYEWLRSFRSRHQDLTLKKPEACSLARATAFNEEAVKKFFCNLLEVMQRHPSFGKLVIYNLDETATTTVQKPQKVIAPKGRQNIGKITSGEKGTLVTTCAIVCAAGHALPPVLVFPRKHYKDHMLTGAPPGSLGLANPSGWMTAELFIKVMEHFIKHTSASPENPALLIMDNHESHLSVEALDLAKQSGVTILTLHPHTTAKMQPLDVGLNGPFKVYYNSAMDSWLMRNPGKQITIYNIAELVGQAYTKAMTPNNIASPFKKCGIFPFNSDVFNEIDFMPSEVSSRELLNIPTDLQDDKFINHSSSEQPLERQNPFGSTAILTNIENPTEIIEEPSKDTMDFAIQESDNRNSLSSDVTDAESPPRKFGRSLIATDNPEKLQITKERQKAKERKSAAKAMKRPILVEKNHEVLKRKTKRKKVKIASDIETSEEENTEVIYASESDISDLDKEEFDSEDFPIINEKFRKVDRKPKIEDYVLVHLRQKNLMSIMLLLLKKSSMMQHTEYLL</sequence>
<dbReference type="InterPro" id="IPR050863">
    <property type="entry name" value="CenT-Element_Derived"/>
</dbReference>
<dbReference type="PANTHER" id="PTHR19303:SF74">
    <property type="entry name" value="POGO TRANSPOSABLE ELEMENT WITH KRAB DOMAIN"/>
    <property type="match status" value="1"/>
</dbReference>
<gene>
    <name evidence="3" type="ORF">ABMA27_003086</name>
</gene>
<proteinExistence type="predicted"/>
<dbReference type="InterPro" id="IPR004875">
    <property type="entry name" value="DDE_SF_endonuclease_dom"/>
</dbReference>
<evidence type="ECO:0000313" key="4">
    <source>
        <dbReference type="Proteomes" id="UP001549920"/>
    </source>
</evidence>
<feature type="domain" description="DDE-1" evidence="2">
    <location>
        <begin position="115"/>
        <end position="279"/>
    </location>
</feature>
<dbReference type="EMBL" id="JBEUOH010000014">
    <property type="protein sequence ID" value="KAL0879307.1"/>
    <property type="molecule type" value="Genomic_DNA"/>
</dbReference>
<dbReference type="PANTHER" id="PTHR19303">
    <property type="entry name" value="TRANSPOSON"/>
    <property type="match status" value="1"/>
</dbReference>
<keyword evidence="4" id="KW-1185">Reference proteome</keyword>
<comment type="caution">
    <text evidence="3">The sequence shown here is derived from an EMBL/GenBank/DDBJ whole genome shotgun (WGS) entry which is preliminary data.</text>
</comment>
<dbReference type="Proteomes" id="UP001549920">
    <property type="component" value="Unassembled WGS sequence"/>
</dbReference>
<reference evidence="3 4" key="1">
    <citation type="submission" date="2024-06" db="EMBL/GenBank/DDBJ databases">
        <title>A chromosome-level genome assembly of beet webworm, Loxostege sticticalis.</title>
        <authorList>
            <person name="Zhang Y."/>
        </authorList>
    </citation>
    <scope>NUCLEOTIDE SEQUENCE [LARGE SCALE GENOMIC DNA]</scope>
    <source>
        <strain evidence="3">AQ026</strain>
        <tissue evidence="3">Whole body</tissue>
    </source>
</reference>
<protein>
    <recommendedName>
        <fullName evidence="2">DDE-1 domain-containing protein</fullName>
    </recommendedName>
</protein>
<organism evidence="3 4">
    <name type="scientific">Loxostege sticticalis</name>
    <name type="common">Beet webworm moth</name>
    <dbReference type="NCBI Taxonomy" id="481309"/>
    <lineage>
        <taxon>Eukaryota</taxon>
        <taxon>Metazoa</taxon>
        <taxon>Ecdysozoa</taxon>
        <taxon>Arthropoda</taxon>
        <taxon>Hexapoda</taxon>
        <taxon>Insecta</taxon>
        <taxon>Pterygota</taxon>
        <taxon>Neoptera</taxon>
        <taxon>Endopterygota</taxon>
        <taxon>Lepidoptera</taxon>
        <taxon>Glossata</taxon>
        <taxon>Ditrysia</taxon>
        <taxon>Pyraloidea</taxon>
        <taxon>Crambidae</taxon>
        <taxon>Pyraustinae</taxon>
        <taxon>Loxostege</taxon>
    </lineage>
</organism>
<evidence type="ECO:0000259" key="2">
    <source>
        <dbReference type="Pfam" id="PF03184"/>
    </source>
</evidence>
<accession>A0ABR3HRX2</accession>
<dbReference type="Pfam" id="PF03184">
    <property type="entry name" value="DDE_1"/>
    <property type="match status" value="1"/>
</dbReference>
<feature type="region of interest" description="Disordered" evidence="1">
    <location>
        <begin position="366"/>
        <end position="389"/>
    </location>
</feature>
<evidence type="ECO:0000313" key="3">
    <source>
        <dbReference type="EMBL" id="KAL0879307.1"/>
    </source>
</evidence>
<name>A0ABR3HRX2_LOXSC</name>